<feature type="compositionally biased region" description="Low complexity" evidence="1">
    <location>
        <begin position="1"/>
        <end position="38"/>
    </location>
</feature>
<feature type="region of interest" description="Disordered" evidence="1">
    <location>
        <begin position="100"/>
        <end position="122"/>
    </location>
</feature>
<reference evidence="2 3" key="1">
    <citation type="submission" date="2014-06" db="EMBL/GenBank/DDBJ databases">
        <title>Evolutionary Origins and Diversification of the Mycorrhizal Mutualists.</title>
        <authorList>
            <consortium name="DOE Joint Genome Institute"/>
            <consortium name="Mycorrhizal Genomics Consortium"/>
            <person name="Kohler A."/>
            <person name="Kuo A."/>
            <person name="Nagy L.G."/>
            <person name="Floudas D."/>
            <person name="Copeland A."/>
            <person name="Barry K.W."/>
            <person name="Cichocki N."/>
            <person name="Veneault-Fourrey C."/>
            <person name="LaButti K."/>
            <person name="Lindquist E.A."/>
            <person name="Lipzen A."/>
            <person name="Lundell T."/>
            <person name="Morin E."/>
            <person name="Murat C."/>
            <person name="Riley R."/>
            <person name="Ohm R."/>
            <person name="Sun H."/>
            <person name="Tunlid A."/>
            <person name="Henrissat B."/>
            <person name="Grigoriev I.V."/>
            <person name="Hibbett D.S."/>
            <person name="Martin F."/>
        </authorList>
    </citation>
    <scope>NUCLEOTIDE SEQUENCE [LARGE SCALE GENOMIC DNA]</scope>
    <source>
        <strain evidence="2 3">SS14</strain>
    </source>
</reference>
<organism evidence="2 3">
    <name type="scientific">Sphaerobolus stellatus (strain SS14)</name>
    <dbReference type="NCBI Taxonomy" id="990650"/>
    <lineage>
        <taxon>Eukaryota</taxon>
        <taxon>Fungi</taxon>
        <taxon>Dikarya</taxon>
        <taxon>Basidiomycota</taxon>
        <taxon>Agaricomycotina</taxon>
        <taxon>Agaricomycetes</taxon>
        <taxon>Phallomycetidae</taxon>
        <taxon>Geastrales</taxon>
        <taxon>Sphaerobolaceae</taxon>
        <taxon>Sphaerobolus</taxon>
    </lineage>
</organism>
<evidence type="ECO:0000313" key="2">
    <source>
        <dbReference type="EMBL" id="KIJ36727.1"/>
    </source>
</evidence>
<gene>
    <name evidence="2" type="ORF">M422DRAFT_50871</name>
</gene>
<feature type="region of interest" description="Disordered" evidence="1">
    <location>
        <begin position="1"/>
        <end position="48"/>
    </location>
</feature>
<dbReference type="HOGENOM" id="CLU_1289661_0_0_1"/>
<protein>
    <submittedName>
        <fullName evidence="2">Uncharacterized protein</fullName>
    </submittedName>
</protein>
<dbReference type="AlphaFoldDB" id="A0A0C9V4V9"/>
<keyword evidence="3" id="KW-1185">Reference proteome</keyword>
<sequence length="214" mass="23420">MSVSSLSTRPSSPSGSDISTGSNISTSSGGSTCKSSSTEIPRHNKYSSPRLASLIYSRDELLSLGTSPLAHSGAPAALALFPEIIRRTPRGPLEALQALEYSHQESSTPHTFYPRPRRNRRNNDIKNKKHEEAHNQTPQPKPAPVQDIAASLPVLKVGVYVPPALRHMASEQQQQRERSLPNRSLRQAPRSRRRNLSITVAPNGETRQPLIAAL</sequence>
<dbReference type="OrthoDB" id="10583050at2759"/>
<name>A0A0C9V4V9_SPHS4</name>
<dbReference type="EMBL" id="KN837175">
    <property type="protein sequence ID" value="KIJ36727.1"/>
    <property type="molecule type" value="Genomic_DNA"/>
</dbReference>
<proteinExistence type="predicted"/>
<dbReference type="Proteomes" id="UP000054279">
    <property type="component" value="Unassembled WGS sequence"/>
</dbReference>
<evidence type="ECO:0000256" key="1">
    <source>
        <dbReference type="SAM" id="MobiDB-lite"/>
    </source>
</evidence>
<evidence type="ECO:0000313" key="3">
    <source>
        <dbReference type="Proteomes" id="UP000054279"/>
    </source>
</evidence>
<accession>A0A0C9V4V9</accession>
<feature type="region of interest" description="Disordered" evidence="1">
    <location>
        <begin position="168"/>
        <end position="214"/>
    </location>
</feature>